<protein>
    <submittedName>
        <fullName evidence="6">MFS transporter</fullName>
    </submittedName>
</protein>
<evidence type="ECO:0000313" key="7">
    <source>
        <dbReference type="Proteomes" id="UP000189627"/>
    </source>
</evidence>
<feature type="domain" description="Major facilitator superfamily (MFS) profile" evidence="5">
    <location>
        <begin position="1"/>
        <end position="379"/>
    </location>
</feature>
<keyword evidence="1 4" id="KW-0812">Transmembrane</keyword>
<dbReference type="RefSeq" id="WP_164704840.1">
    <property type="nucleotide sequence ID" value="NZ_CP017757.2"/>
</dbReference>
<dbReference type="Proteomes" id="UP000189627">
    <property type="component" value="Chromosome 1"/>
</dbReference>
<dbReference type="PANTHER" id="PTHR11360">
    <property type="entry name" value="MONOCARBOXYLATE TRANSPORTER"/>
    <property type="match status" value="1"/>
</dbReference>
<evidence type="ECO:0000259" key="5">
    <source>
        <dbReference type="PROSITE" id="PS50850"/>
    </source>
</evidence>
<evidence type="ECO:0000256" key="4">
    <source>
        <dbReference type="SAM" id="Phobius"/>
    </source>
</evidence>
<dbReference type="InterPro" id="IPR011701">
    <property type="entry name" value="MFS"/>
</dbReference>
<feature type="transmembrane region" description="Helical" evidence="4">
    <location>
        <begin position="121"/>
        <end position="141"/>
    </location>
</feature>
<feature type="transmembrane region" description="Helical" evidence="4">
    <location>
        <begin position="89"/>
        <end position="109"/>
    </location>
</feature>
<evidence type="ECO:0000313" key="6">
    <source>
        <dbReference type="EMBL" id="AQV94097.1"/>
    </source>
</evidence>
<dbReference type="InterPro" id="IPR036259">
    <property type="entry name" value="MFS_trans_sf"/>
</dbReference>
<reference evidence="7" key="1">
    <citation type="submission" date="2017-02" db="EMBL/GenBank/DDBJ databases">
        <title>Complete genome sequence of Cupriavidus necator strain NH9, a 3-chlorobenzoate degrader.</title>
        <authorList>
            <person name="Moriuchi R."/>
            <person name="Dohra H."/>
            <person name="Ogawa N."/>
        </authorList>
    </citation>
    <scope>NUCLEOTIDE SEQUENCE [LARGE SCALE GENOMIC DNA]</scope>
    <source>
        <strain evidence="7">NH9</strain>
    </source>
</reference>
<evidence type="ECO:0000256" key="2">
    <source>
        <dbReference type="ARBA" id="ARBA00022989"/>
    </source>
</evidence>
<accession>A0A1U9UNT6</accession>
<feature type="transmembrane region" description="Helical" evidence="4">
    <location>
        <begin position="153"/>
        <end position="173"/>
    </location>
</feature>
<organism evidence="6 7">
    <name type="scientific">Cupriavidus necator</name>
    <name type="common">Alcaligenes eutrophus</name>
    <name type="synonym">Ralstonia eutropha</name>
    <dbReference type="NCBI Taxonomy" id="106590"/>
    <lineage>
        <taxon>Bacteria</taxon>
        <taxon>Pseudomonadati</taxon>
        <taxon>Pseudomonadota</taxon>
        <taxon>Betaproteobacteria</taxon>
        <taxon>Burkholderiales</taxon>
        <taxon>Burkholderiaceae</taxon>
        <taxon>Cupriavidus</taxon>
    </lineage>
</organism>
<keyword evidence="3 4" id="KW-0472">Membrane</keyword>
<dbReference type="InterPro" id="IPR050327">
    <property type="entry name" value="Proton-linked_MCT"/>
</dbReference>
<dbReference type="KEGG" id="cuh:BJN34_09370"/>
<dbReference type="EMBL" id="CP017757">
    <property type="protein sequence ID" value="AQV94097.1"/>
    <property type="molecule type" value="Genomic_DNA"/>
</dbReference>
<dbReference type="GO" id="GO:0022857">
    <property type="term" value="F:transmembrane transporter activity"/>
    <property type="evidence" value="ECO:0007669"/>
    <property type="project" value="InterPro"/>
</dbReference>
<evidence type="ECO:0000256" key="3">
    <source>
        <dbReference type="ARBA" id="ARBA00023136"/>
    </source>
</evidence>
<keyword evidence="2 4" id="KW-1133">Transmembrane helix</keyword>
<dbReference type="SUPFAM" id="SSF103473">
    <property type="entry name" value="MFS general substrate transporter"/>
    <property type="match status" value="1"/>
</dbReference>
<name>A0A1U9UNT6_CUPNE</name>
<feature type="transmembrane region" description="Helical" evidence="4">
    <location>
        <begin position="353"/>
        <end position="374"/>
    </location>
</feature>
<dbReference type="InterPro" id="IPR020846">
    <property type="entry name" value="MFS_dom"/>
</dbReference>
<gene>
    <name evidence="6" type="ORF">BJN34_09370</name>
</gene>
<sequence>MTLVIASLSFGAVTSIPVLLKPLARHWETGASTVALVHTSAMFGAAIGSLLLGRMLDRFGFFRIAMLAAISTGLGLLLAASAQNLLTLHLAYGVLIGGIGQGAFFSPLTAAVSQWFDKHRALAIAIAASGQSVGGLALPPLMRWGADVLGWRATLVTYGIVAGLALMACAFAFRRAPPPHVPLPGLSGTGKAGLSAARDGFLMLGLCMALSNHASFMVIAHLTAFGEEQGFAPAAAAALVSAMLGVTLVSRLSVGQLSHRWGRYRVLLAMSMLLAFGMAWLAMARGTFAITLGAVLIGLGLGGYVPGYAILVRELFPAAQAGRRIAEIFFFAFVAAGIGSWSSGWLRDLTGGYAIPFGVAACSAGLGAVGLLRLRQRLRSV</sequence>
<feature type="transmembrane region" description="Helical" evidence="4">
    <location>
        <begin position="231"/>
        <end position="254"/>
    </location>
</feature>
<dbReference type="AlphaFoldDB" id="A0A1U9UNT6"/>
<feature type="transmembrane region" description="Helical" evidence="4">
    <location>
        <begin position="266"/>
        <end position="283"/>
    </location>
</feature>
<feature type="transmembrane region" description="Helical" evidence="4">
    <location>
        <begin position="289"/>
        <end position="312"/>
    </location>
</feature>
<feature type="transmembrane region" description="Helical" evidence="4">
    <location>
        <begin position="31"/>
        <end position="52"/>
    </location>
</feature>
<feature type="transmembrane region" description="Helical" evidence="4">
    <location>
        <begin position="64"/>
        <end position="83"/>
    </location>
</feature>
<feature type="transmembrane region" description="Helical" evidence="4">
    <location>
        <begin position="324"/>
        <end position="341"/>
    </location>
</feature>
<dbReference type="Pfam" id="PF07690">
    <property type="entry name" value="MFS_1"/>
    <property type="match status" value="1"/>
</dbReference>
<proteinExistence type="predicted"/>
<dbReference type="PANTHER" id="PTHR11360:SF290">
    <property type="entry name" value="MONOCARBOXYLATE MFS PERMEASE"/>
    <property type="match status" value="1"/>
</dbReference>
<evidence type="ECO:0000256" key="1">
    <source>
        <dbReference type="ARBA" id="ARBA00022692"/>
    </source>
</evidence>
<feature type="transmembrane region" description="Helical" evidence="4">
    <location>
        <begin position="201"/>
        <end position="225"/>
    </location>
</feature>
<dbReference type="Gene3D" id="1.20.1250.20">
    <property type="entry name" value="MFS general substrate transporter like domains"/>
    <property type="match status" value="2"/>
</dbReference>
<dbReference type="PROSITE" id="PS50850">
    <property type="entry name" value="MFS"/>
    <property type="match status" value="1"/>
</dbReference>